<sequence length="504" mass="55781">MTMAWRTAVRSLRVQRTKPVSLEIHRLRAYSTQSNSTFSYAARVLSDPVIETIALASRITRILLGSVLLVGGVTLASWEGVHQYVERVSMPQAASYAVDSPPDMDHDFDFGADDRFEALLRIRHTDPRLGTFGRHIVRAAWMAEYWGGGIAPGVLFSGGSSRPAPAPTDAFDHHGLAMAESFLASAVDLAEKRHMSVPDFAQPGTPLDPTAVSLELWLAHIREKMGSPMALMRAANGCEKLFDVSVDPVLRRALATRLATHCSRLGHWDESLGWMDRAMQESAHDSLRATVAKLLARESLTLTPLETRQCMETLQALSTLYVHHATSLADTERQLSLQDALRTQLAALRLAQKGSDANQHGAPGTAERLQALWIQQRQAVLAMHVAETLYALHHPTAASAGWWAKLTHWWGRDSRLNVRPRDYISACPKALHAIPAPCGPHALSQEWLSYASQHAQQVCQELSTSGSEMLPVWKGPYQATSARVWEQAQRTQQEAELLLRTLQK</sequence>
<name>A0AAF0IXG5_9BASI</name>
<evidence type="ECO:0000313" key="2">
    <source>
        <dbReference type="Proteomes" id="UP001214415"/>
    </source>
</evidence>
<protein>
    <submittedName>
        <fullName evidence="1">Uncharacterized protein</fullName>
    </submittedName>
</protein>
<dbReference type="AlphaFoldDB" id="A0AAF0IXG5"/>
<gene>
    <name evidence="1" type="ORF">MEQU1_000490</name>
</gene>
<dbReference type="Proteomes" id="UP001214415">
    <property type="component" value="Chromosome 1"/>
</dbReference>
<organism evidence="1 2">
    <name type="scientific">Malassezia equina</name>
    <dbReference type="NCBI Taxonomy" id="1381935"/>
    <lineage>
        <taxon>Eukaryota</taxon>
        <taxon>Fungi</taxon>
        <taxon>Dikarya</taxon>
        <taxon>Basidiomycota</taxon>
        <taxon>Ustilaginomycotina</taxon>
        <taxon>Malasseziomycetes</taxon>
        <taxon>Malasseziales</taxon>
        <taxon>Malasseziaceae</taxon>
        <taxon>Malassezia</taxon>
    </lineage>
</organism>
<accession>A0AAF0IXG5</accession>
<dbReference type="EMBL" id="CP119900">
    <property type="protein sequence ID" value="WFD21834.1"/>
    <property type="molecule type" value="Genomic_DNA"/>
</dbReference>
<keyword evidence="2" id="KW-1185">Reference proteome</keyword>
<reference evidence="1" key="1">
    <citation type="submission" date="2023-03" db="EMBL/GenBank/DDBJ databases">
        <title>Mating type loci evolution in Malassezia.</title>
        <authorList>
            <person name="Coelho M.A."/>
        </authorList>
    </citation>
    <scope>NUCLEOTIDE SEQUENCE</scope>
    <source>
        <strain evidence="1">CBS 12830</strain>
    </source>
</reference>
<proteinExistence type="predicted"/>
<evidence type="ECO:0000313" key="1">
    <source>
        <dbReference type="EMBL" id="WFD21834.1"/>
    </source>
</evidence>